<gene>
    <name evidence="2" type="ORF">BJX66DRAFT_336825</name>
</gene>
<feature type="compositionally biased region" description="Polar residues" evidence="1">
    <location>
        <begin position="165"/>
        <end position="175"/>
    </location>
</feature>
<organism evidence="2 3">
    <name type="scientific">Aspergillus keveii</name>
    <dbReference type="NCBI Taxonomy" id="714993"/>
    <lineage>
        <taxon>Eukaryota</taxon>
        <taxon>Fungi</taxon>
        <taxon>Dikarya</taxon>
        <taxon>Ascomycota</taxon>
        <taxon>Pezizomycotina</taxon>
        <taxon>Eurotiomycetes</taxon>
        <taxon>Eurotiomycetidae</taxon>
        <taxon>Eurotiales</taxon>
        <taxon>Aspergillaceae</taxon>
        <taxon>Aspergillus</taxon>
        <taxon>Aspergillus subgen. Nidulantes</taxon>
    </lineage>
</organism>
<comment type="caution">
    <text evidence="2">The sequence shown here is derived from an EMBL/GenBank/DDBJ whole genome shotgun (WGS) entry which is preliminary data.</text>
</comment>
<accession>A0ABR4G8X7</accession>
<keyword evidence="3" id="KW-1185">Reference proteome</keyword>
<sequence length="175" mass="19838">MNPEIPKVFEQYRDPVNAPQSIIAFIIRDFSMLFVQSPKLHVPRENVAPGEDLIEKLKKLIESASTPGKLEYKLPSIRPFTFDEDCWKTNCFFINGSSFHEKDGYEWRPLTSLGVDETIKSVTVFSQLYEAWSHMQCKDDTDGDESLASSQDGAGVGVTRERSTSGEQRITVIQE</sequence>
<protein>
    <submittedName>
        <fullName evidence="2">Uncharacterized protein</fullName>
    </submittedName>
</protein>
<proteinExistence type="predicted"/>
<evidence type="ECO:0000256" key="1">
    <source>
        <dbReference type="SAM" id="MobiDB-lite"/>
    </source>
</evidence>
<dbReference type="EMBL" id="JBFTWV010000034">
    <property type="protein sequence ID" value="KAL2795482.1"/>
    <property type="molecule type" value="Genomic_DNA"/>
</dbReference>
<reference evidence="2 3" key="1">
    <citation type="submission" date="2024-07" db="EMBL/GenBank/DDBJ databases">
        <title>Section-level genome sequencing and comparative genomics of Aspergillus sections Usti and Cavernicolus.</title>
        <authorList>
            <consortium name="Lawrence Berkeley National Laboratory"/>
            <person name="Nybo J.L."/>
            <person name="Vesth T.C."/>
            <person name="Theobald S."/>
            <person name="Frisvad J.C."/>
            <person name="Larsen T.O."/>
            <person name="Kjaerboelling I."/>
            <person name="Rothschild-Mancinelli K."/>
            <person name="Lyhne E.K."/>
            <person name="Kogle M.E."/>
            <person name="Barry K."/>
            <person name="Clum A."/>
            <person name="Na H."/>
            <person name="Ledsgaard L."/>
            <person name="Lin J."/>
            <person name="Lipzen A."/>
            <person name="Kuo A."/>
            <person name="Riley R."/>
            <person name="Mondo S."/>
            <person name="Labutti K."/>
            <person name="Haridas S."/>
            <person name="Pangalinan J."/>
            <person name="Salamov A.A."/>
            <person name="Simmons B.A."/>
            <person name="Magnuson J.K."/>
            <person name="Chen J."/>
            <person name="Drula E."/>
            <person name="Henrissat B."/>
            <person name="Wiebenga A."/>
            <person name="Lubbers R.J."/>
            <person name="Gomes A.C."/>
            <person name="Makela M.R."/>
            <person name="Stajich J."/>
            <person name="Grigoriev I.V."/>
            <person name="Mortensen U.H."/>
            <person name="De Vries R.P."/>
            <person name="Baker S.E."/>
            <person name="Andersen M.R."/>
        </authorList>
    </citation>
    <scope>NUCLEOTIDE SEQUENCE [LARGE SCALE GENOMIC DNA]</scope>
    <source>
        <strain evidence="2 3">CBS 209.92</strain>
    </source>
</reference>
<evidence type="ECO:0000313" key="2">
    <source>
        <dbReference type="EMBL" id="KAL2795482.1"/>
    </source>
</evidence>
<dbReference type="Proteomes" id="UP001610563">
    <property type="component" value="Unassembled WGS sequence"/>
</dbReference>
<feature type="region of interest" description="Disordered" evidence="1">
    <location>
        <begin position="140"/>
        <end position="175"/>
    </location>
</feature>
<evidence type="ECO:0000313" key="3">
    <source>
        <dbReference type="Proteomes" id="UP001610563"/>
    </source>
</evidence>
<name>A0ABR4G8X7_9EURO</name>